<dbReference type="CDD" id="cd02440">
    <property type="entry name" value="AdoMet_MTases"/>
    <property type="match status" value="1"/>
</dbReference>
<dbReference type="Proteomes" id="UP001595961">
    <property type="component" value="Unassembled WGS sequence"/>
</dbReference>
<evidence type="ECO:0000313" key="1">
    <source>
        <dbReference type="EMBL" id="MFC4528314.1"/>
    </source>
</evidence>
<keyword evidence="1" id="KW-0489">Methyltransferase</keyword>
<name>A0ABV9C5I8_9GAMM</name>
<sequence length="221" mass="24558">MLSMDAAARHRIAGYYEHGLQRGYVRGKLATDPVYAAAAALIAEHPLPLLDIGCGIGLLGQYLHAQGCVPAYVGIDHDPRKIDAGLRALRRAGLDQSLQLRCADGTTAQTLRGHVALLDVLHYLPEERQRAVIEHAVRQLAPDGLLIVRSVLREPNWRYQVTRVSEFFLRISGWMRVGAQHYPSADELRVPLEAAGLQVTIRPLHGHTPYNSYLLVAQRRL</sequence>
<dbReference type="RefSeq" id="WP_323134899.1">
    <property type="nucleotide sequence ID" value="NZ_CP064028.1"/>
</dbReference>
<dbReference type="Gene3D" id="3.40.50.150">
    <property type="entry name" value="Vaccinia Virus protein VP39"/>
    <property type="match status" value="1"/>
</dbReference>
<dbReference type="Pfam" id="PF13489">
    <property type="entry name" value="Methyltransf_23"/>
    <property type="match status" value="1"/>
</dbReference>
<comment type="caution">
    <text evidence="1">The sequence shown here is derived from an EMBL/GenBank/DDBJ whole genome shotgun (WGS) entry which is preliminary data.</text>
</comment>
<proteinExistence type="predicted"/>
<dbReference type="EC" id="2.1.1.222" evidence="1"/>
<dbReference type="InterPro" id="IPR029063">
    <property type="entry name" value="SAM-dependent_MTases_sf"/>
</dbReference>
<dbReference type="GO" id="GO:0032259">
    <property type="term" value="P:methylation"/>
    <property type="evidence" value="ECO:0007669"/>
    <property type="project" value="UniProtKB-KW"/>
</dbReference>
<dbReference type="GO" id="GO:0061542">
    <property type="term" value="F:3-demethylubiquinol 3-O-methyltransferase activity"/>
    <property type="evidence" value="ECO:0007669"/>
    <property type="project" value="UniProtKB-EC"/>
</dbReference>
<accession>A0ABV9C5I8</accession>
<organism evidence="1 2">
    <name type="scientific">Dyella halodurans</name>
    <dbReference type="NCBI Taxonomy" id="1920171"/>
    <lineage>
        <taxon>Bacteria</taxon>
        <taxon>Pseudomonadati</taxon>
        <taxon>Pseudomonadota</taxon>
        <taxon>Gammaproteobacteria</taxon>
        <taxon>Lysobacterales</taxon>
        <taxon>Rhodanobacteraceae</taxon>
        <taxon>Dyella</taxon>
    </lineage>
</organism>
<dbReference type="EC" id="2.1.1.64" evidence="1"/>
<gene>
    <name evidence="1" type="ORF">ACFO5W_16845</name>
</gene>
<protein>
    <submittedName>
        <fullName evidence="1">Class I SAM-dependent methyltransferase</fullName>
        <ecNumber evidence="1">2.1.1.222</ecNumber>
        <ecNumber evidence="1">2.1.1.64</ecNumber>
    </submittedName>
</protein>
<dbReference type="EMBL" id="JBHSGA010000020">
    <property type="protein sequence ID" value="MFC4528314.1"/>
    <property type="molecule type" value="Genomic_DNA"/>
</dbReference>
<dbReference type="SUPFAM" id="SSF53335">
    <property type="entry name" value="S-adenosyl-L-methionine-dependent methyltransferases"/>
    <property type="match status" value="1"/>
</dbReference>
<keyword evidence="2" id="KW-1185">Reference proteome</keyword>
<evidence type="ECO:0000313" key="2">
    <source>
        <dbReference type="Proteomes" id="UP001595961"/>
    </source>
</evidence>
<dbReference type="GO" id="GO:0102208">
    <property type="term" value="F:2-polyprenyl-6-hydroxyphenol methylase activity"/>
    <property type="evidence" value="ECO:0007669"/>
    <property type="project" value="UniProtKB-EC"/>
</dbReference>
<reference evidence="2" key="1">
    <citation type="journal article" date="2019" name="Int. J. Syst. Evol. Microbiol.">
        <title>The Global Catalogue of Microorganisms (GCM) 10K type strain sequencing project: providing services to taxonomists for standard genome sequencing and annotation.</title>
        <authorList>
            <consortium name="The Broad Institute Genomics Platform"/>
            <consortium name="The Broad Institute Genome Sequencing Center for Infectious Disease"/>
            <person name="Wu L."/>
            <person name="Ma J."/>
        </authorList>
    </citation>
    <scope>NUCLEOTIDE SEQUENCE [LARGE SCALE GENOMIC DNA]</scope>
    <source>
        <strain evidence="2">CCM 4481</strain>
    </source>
</reference>
<keyword evidence="1" id="KW-0808">Transferase</keyword>